<feature type="domain" description="MoaB/Mog" evidence="7">
    <location>
        <begin position="176"/>
        <end position="314"/>
    </location>
</feature>
<reference evidence="8 9" key="1">
    <citation type="submission" date="2020-06" db="EMBL/GenBank/DDBJ databases">
        <title>Dyadobacter sandarakinus sp. nov., isolated from the soil of the Arctic Yellow River Station.</title>
        <authorList>
            <person name="Zhang Y."/>
            <person name="Peng F."/>
        </authorList>
    </citation>
    <scope>NUCLEOTIDE SEQUENCE [LARGE SCALE GENOMIC DNA]</scope>
    <source>
        <strain evidence="8 9">Q3-56</strain>
    </source>
</reference>
<dbReference type="InterPro" id="IPR036425">
    <property type="entry name" value="MoaB/Mog-like_dom_sf"/>
</dbReference>
<dbReference type="Pfam" id="PF00994">
    <property type="entry name" value="MoCF_biosynth"/>
    <property type="match status" value="1"/>
</dbReference>
<proteinExistence type="inferred from homology"/>
<accession>A0ABX7I7E4</accession>
<dbReference type="NCBIfam" id="NF045515">
    <property type="entry name" value="Glp_gephyrin"/>
    <property type="match status" value="1"/>
</dbReference>
<evidence type="ECO:0000313" key="8">
    <source>
        <dbReference type="EMBL" id="QRR02021.1"/>
    </source>
</evidence>
<dbReference type="EC" id="2.10.1.1" evidence="6"/>
<dbReference type="InterPro" id="IPR038987">
    <property type="entry name" value="MoeA-like"/>
</dbReference>
<dbReference type="SUPFAM" id="SSF53218">
    <property type="entry name" value="Molybdenum cofactor biosynthesis proteins"/>
    <property type="match status" value="1"/>
</dbReference>
<dbReference type="InterPro" id="IPR036135">
    <property type="entry name" value="MoeA_linker/N_sf"/>
</dbReference>
<keyword evidence="6" id="KW-0808">Transferase</keyword>
<dbReference type="InterPro" id="IPR036688">
    <property type="entry name" value="MoeA_C_domain_IV_sf"/>
</dbReference>
<comment type="cofactor">
    <cofactor evidence="6">
        <name>Mg(2+)</name>
        <dbReference type="ChEBI" id="CHEBI:18420"/>
    </cofactor>
</comment>
<gene>
    <name evidence="8" type="ORF">HWI92_14445</name>
</gene>
<comment type="pathway">
    <text evidence="2 6">Cofactor biosynthesis; molybdopterin biosynthesis.</text>
</comment>
<evidence type="ECO:0000259" key="7">
    <source>
        <dbReference type="SMART" id="SM00852"/>
    </source>
</evidence>
<organism evidence="8 9">
    <name type="scientific">Dyadobacter sandarakinus</name>
    <dbReference type="NCBI Taxonomy" id="2747268"/>
    <lineage>
        <taxon>Bacteria</taxon>
        <taxon>Pseudomonadati</taxon>
        <taxon>Bacteroidota</taxon>
        <taxon>Cytophagia</taxon>
        <taxon>Cytophagales</taxon>
        <taxon>Spirosomataceae</taxon>
        <taxon>Dyadobacter</taxon>
    </lineage>
</organism>
<sequence>MVTVQEAKQRVAAHTKLLPVQVRDLSAASGFVLAEDIAAPISLPTFRQSSMDGYAILHTDVVEKGIVLSIRGESRAGQAQVPALHPGQACRIFTGAPVPEGATAVIMQEHTSAVNGKVTLQEFPVPDGKNIRRVGQQIREGEVALKAGTRLSPGAIGFLRGLNVQQVTVYRKPRVAMLLTGDELLQPGELLVPGKIYESNSGMVVAALAREGVTEVALSYTQDDSRSTIEALEKLTKDFDLVLINGGISVGDYDYVGQALGEIGAETIFYKVKQKPGKPLLFARKDTTLYFALPGNPASTLVCFYEYVLPAVRMMSGFPDPFVRKIRMPVKNPYSFDGDRDEFLKAYVEGEYVIPLEGQESFALRSFAAANALIYLPAEQNTVQAGELVEVHLLPD</sequence>
<dbReference type="SMART" id="SM00852">
    <property type="entry name" value="MoCF_biosynth"/>
    <property type="match status" value="1"/>
</dbReference>
<dbReference type="InterPro" id="IPR005110">
    <property type="entry name" value="MoeA_linker/N"/>
</dbReference>
<dbReference type="Gene3D" id="2.40.340.10">
    <property type="entry name" value="MoeA, C-terminal, domain IV"/>
    <property type="match status" value="1"/>
</dbReference>
<dbReference type="Gene3D" id="3.40.980.10">
    <property type="entry name" value="MoaB/Mog-like domain"/>
    <property type="match status" value="1"/>
</dbReference>
<comment type="similarity">
    <text evidence="3 6">Belongs to the MoeA family.</text>
</comment>
<keyword evidence="6" id="KW-0460">Magnesium</keyword>
<dbReference type="Pfam" id="PF03454">
    <property type="entry name" value="MoeA_C"/>
    <property type="match status" value="1"/>
</dbReference>
<keyword evidence="6" id="KW-0500">Molybdenum</keyword>
<evidence type="ECO:0000256" key="3">
    <source>
        <dbReference type="ARBA" id="ARBA00010763"/>
    </source>
</evidence>
<comment type="function">
    <text evidence="1 6">Catalyzes the insertion of molybdate into adenylated molybdopterin with the concomitant release of AMP.</text>
</comment>
<dbReference type="PANTHER" id="PTHR10192">
    <property type="entry name" value="MOLYBDOPTERIN BIOSYNTHESIS PROTEIN"/>
    <property type="match status" value="1"/>
</dbReference>
<keyword evidence="9" id="KW-1185">Reference proteome</keyword>
<dbReference type="PANTHER" id="PTHR10192:SF5">
    <property type="entry name" value="GEPHYRIN"/>
    <property type="match status" value="1"/>
</dbReference>
<dbReference type="RefSeq" id="WP_204656348.1">
    <property type="nucleotide sequence ID" value="NZ_CP056775.1"/>
</dbReference>
<protein>
    <recommendedName>
        <fullName evidence="6">Molybdopterin molybdenumtransferase</fullName>
        <ecNumber evidence="6">2.10.1.1</ecNumber>
    </recommendedName>
</protein>
<dbReference type="Gene3D" id="2.170.190.11">
    <property type="entry name" value="Molybdopterin biosynthesis moea protein, domain 3"/>
    <property type="match status" value="1"/>
</dbReference>
<dbReference type="Gene3D" id="3.90.105.10">
    <property type="entry name" value="Molybdopterin biosynthesis moea protein, domain 2"/>
    <property type="match status" value="1"/>
</dbReference>
<evidence type="ECO:0000256" key="1">
    <source>
        <dbReference type="ARBA" id="ARBA00002901"/>
    </source>
</evidence>
<dbReference type="PROSITE" id="PS01079">
    <property type="entry name" value="MOCF_BIOSYNTHESIS_2"/>
    <property type="match status" value="1"/>
</dbReference>
<keyword evidence="4 6" id="KW-0501">Molybdenum cofactor biosynthesis</keyword>
<dbReference type="SUPFAM" id="SSF63882">
    <property type="entry name" value="MoeA N-terminal region -like"/>
    <property type="match status" value="1"/>
</dbReference>
<comment type="catalytic activity">
    <reaction evidence="5">
        <text>adenylyl-molybdopterin + molybdate = Mo-molybdopterin + AMP + H(+)</text>
        <dbReference type="Rhea" id="RHEA:35047"/>
        <dbReference type="ChEBI" id="CHEBI:15378"/>
        <dbReference type="ChEBI" id="CHEBI:36264"/>
        <dbReference type="ChEBI" id="CHEBI:62727"/>
        <dbReference type="ChEBI" id="CHEBI:71302"/>
        <dbReference type="ChEBI" id="CHEBI:456215"/>
        <dbReference type="EC" id="2.10.1.1"/>
    </reaction>
</comment>
<dbReference type="SUPFAM" id="SSF63867">
    <property type="entry name" value="MoeA C-terminal domain-like"/>
    <property type="match status" value="1"/>
</dbReference>
<dbReference type="InterPro" id="IPR005111">
    <property type="entry name" value="MoeA_C_domain_IV"/>
</dbReference>
<evidence type="ECO:0000256" key="6">
    <source>
        <dbReference type="RuleBase" id="RU365090"/>
    </source>
</evidence>
<dbReference type="Proteomes" id="UP000612680">
    <property type="component" value="Chromosome"/>
</dbReference>
<evidence type="ECO:0000313" key="9">
    <source>
        <dbReference type="Proteomes" id="UP000612680"/>
    </source>
</evidence>
<name>A0ABX7I7E4_9BACT</name>
<dbReference type="CDD" id="cd00887">
    <property type="entry name" value="MoeA"/>
    <property type="match status" value="1"/>
</dbReference>
<dbReference type="EMBL" id="CP056775">
    <property type="protein sequence ID" value="QRR02021.1"/>
    <property type="molecule type" value="Genomic_DNA"/>
</dbReference>
<dbReference type="InterPro" id="IPR001453">
    <property type="entry name" value="MoaB/Mog_dom"/>
</dbReference>
<dbReference type="NCBIfam" id="TIGR00177">
    <property type="entry name" value="molyb_syn"/>
    <property type="match status" value="1"/>
</dbReference>
<evidence type="ECO:0000256" key="5">
    <source>
        <dbReference type="ARBA" id="ARBA00047317"/>
    </source>
</evidence>
<evidence type="ECO:0000256" key="2">
    <source>
        <dbReference type="ARBA" id="ARBA00005046"/>
    </source>
</evidence>
<dbReference type="InterPro" id="IPR008284">
    <property type="entry name" value="MoCF_biosynth_CS"/>
</dbReference>
<dbReference type="Pfam" id="PF03453">
    <property type="entry name" value="MoeA_N"/>
    <property type="match status" value="1"/>
</dbReference>
<evidence type="ECO:0000256" key="4">
    <source>
        <dbReference type="ARBA" id="ARBA00023150"/>
    </source>
</evidence>
<keyword evidence="6" id="KW-0479">Metal-binding</keyword>